<dbReference type="PANTHER" id="PTHR37308">
    <property type="entry name" value="INTEGRAL MEMBRANE PROTEIN"/>
    <property type="match status" value="1"/>
</dbReference>
<dbReference type="OrthoDB" id="9793746at2"/>
<dbReference type="RefSeq" id="WP_146515922.1">
    <property type="nucleotide sequence ID" value="NZ_SJPI01000002.1"/>
</dbReference>
<evidence type="ECO:0000313" key="3">
    <source>
        <dbReference type="Proteomes" id="UP000316598"/>
    </source>
</evidence>
<dbReference type="Pfam" id="PF04018">
    <property type="entry name" value="VCA0040-like"/>
    <property type="match status" value="1"/>
</dbReference>
<keyword evidence="1" id="KW-0472">Membrane</keyword>
<feature type="transmembrane region" description="Helical" evidence="1">
    <location>
        <begin position="306"/>
        <end position="327"/>
    </location>
</feature>
<evidence type="ECO:0000256" key="1">
    <source>
        <dbReference type="SAM" id="Phobius"/>
    </source>
</evidence>
<accession>A0A5C5WIU3</accession>
<feature type="transmembrane region" description="Helical" evidence="1">
    <location>
        <begin position="228"/>
        <end position="246"/>
    </location>
</feature>
<name>A0A5C5WIU3_9BACT</name>
<evidence type="ECO:0000313" key="2">
    <source>
        <dbReference type="EMBL" id="TWT50746.1"/>
    </source>
</evidence>
<sequence length="334" mass="35434">MTISDDSSESTVAIDPAVHSPEEIGSVRMDVINVLRGFCMGAADTVPGVSGGTVALILGHYHRLVGAISRVDSTLVKLAFSGNVSAAAKHLDFRFLATLGFGIALGIVTLSGAMHWLLDHRMPQTLAVFLGLMVASVWIVKGYINRWSPQCIVGMLLGAVAAVAITMIPMGNGNMSLPYLFLSASVAICAMILPGISGAFVLLLFGVYHNVTGLIKDAAKGNISLDSITQILVFCGGCLFGLLAFSRLLKWLLEHHRDVTMATLIGLMIGSLRKLWPLQMPTAETANEKLKFRVMEFVSPSDWDTAAGSFPVLIGLAVAAAVVVLVAEKVAVKE</sequence>
<evidence type="ECO:0008006" key="4">
    <source>
        <dbReference type="Google" id="ProtNLM"/>
    </source>
</evidence>
<dbReference type="InterPro" id="IPR007163">
    <property type="entry name" value="VCA0040-like"/>
</dbReference>
<protein>
    <recommendedName>
        <fullName evidence="4">DUF368 domain-containing protein</fullName>
    </recommendedName>
</protein>
<feature type="transmembrane region" description="Helical" evidence="1">
    <location>
        <begin position="147"/>
        <end position="168"/>
    </location>
</feature>
<dbReference type="Proteomes" id="UP000316598">
    <property type="component" value="Unassembled WGS sequence"/>
</dbReference>
<keyword evidence="3" id="KW-1185">Reference proteome</keyword>
<reference evidence="2 3" key="1">
    <citation type="submission" date="2019-02" db="EMBL/GenBank/DDBJ databases">
        <title>Deep-cultivation of Planctomycetes and their phenomic and genomic characterization uncovers novel biology.</title>
        <authorList>
            <person name="Wiegand S."/>
            <person name="Jogler M."/>
            <person name="Boedeker C."/>
            <person name="Pinto D."/>
            <person name="Vollmers J."/>
            <person name="Rivas-Marin E."/>
            <person name="Kohn T."/>
            <person name="Peeters S.H."/>
            <person name="Heuer A."/>
            <person name="Rast P."/>
            <person name="Oberbeckmann S."/>
            <person name="Bunk B."/>
            <person name="Jeske O."/>
            <person name="Meyerdierks A."/>
            <person name="Storesund J.E."/>
            <person name="Kallscheuer N."/>
            <person name="Luecker S."/>
            <person name="Lage O.M."/>
            <person name="Pohl T."/>
            <person name="Merkel B.J."/>
            <person name="Hornburger P."/>
            <person name="Mueller R.-W."/>
            <person name="Bruemmer F."/>
            <person name="Labrenz M."/>
            <person name="Spormann A.M."/>
            <person name="Op Den Camp H."/>
            <person name="Overmann J."/>
            <person name="Amann R."/>
            <person name="Jetten M.S.M."/>
            <person name="Mascher T."/>
            <person name="Medema M.H."/>
            <person name="Devos D.P."/>
            <person name="Kaster A.-K."/>
            <person name="Ovreas L."/>
            <person name="Rohde M."/>
            <person name="Galperin M.Y."/>
            <person name="Jogler C."/>
        </authorList>
    </citation>
    <scope>NUCLEOTIDE SEQUENCE [LARGE SCALE GENOMIC DNA]</scope>
    <source>
        <strain evidence="2 3">Pla22</strain>
    </source>
</reference>
<organism evidence="2 3">
    <name type="scientific">Rubripirellula amarantea</name>
    <dbReference type="NCBI Taxonomy" id="2527999"/>
    <lineage>
        <taxon>Bacteria</taxon>
        <taxon>Pseudomonadati</taxon>
        <taxon>Planctomycetota</taxon>
        <taxon>Planctomycetia</taxon>
        <taxon>Pirellulales</taxon>
        <taxon>Pirellulaceae</taxon>
        <taxon>Rubripirellula</taxon>
    </lineage>
</organism>
<feature type="transmembrane region" description="Helical" evidence="1">
    <location>
        <begin position="180"/>
        <end position="208"/>
    </location>
</feature>
<dbReference type="PANTHER" id="PTHR37308:SF1">
    <property type="entry name" value="POLYPRENYL-PHOSPHATE TRANSPORTER"/>
    <property type="match status" value="1"/>
</dbReference>
<keyword evidence="1" id="KW-1133">Transmembrane helix</keyword>
<feature type="transmembrane region" description="Helical" evidence="1">
    <location>
        <begin position="125"/>
        <end position="141"/>
    </location>
</feature>
<comment type="caution">
    <text evidence="2">The sequence shown here is derived from an EMBL/GenBank/DDBJ whole genome shotgun (WGS) entry which is preliminary data.</text>
</comment>
<dbReference type="EMBL" id="SJPI01000002">
    <property type="protein sequence ID" value="TWT50746.1"/>
    <property type="molecule type" value="Genomic_DNA"/>
</dbReference>
<gene>
    <name evidence="2" type="ORF">Pla22_34890</name>
</gene>
<dbReference type="AlphaFoldDB" id="A0A5C5WIU3"/>
<proteinExistence type="predicted"/>
<feature type="transmembrane region" description="Helical" evidence="1">
    <location>
        <begin position="95"/>
        <end position="118"/>
    </location>
</feature>
<keyword evidence="1" id="KW-0812">Transmembrane</keyword>